<gene>
    <name evidence="1" type="ORF">L6452_36206</name>
</gene>
<evidence type="ECO:0000313" key="2">
    <source>
        <dbReference type="Proteomes" id="UP001055879"/>
    </source>
</evidence>
<protein>
    <submittedName>
        <fullName evidence="1">Uncharacterized protein</fullName>
    </submittedName>
</protein>
<sequence>MAESSSTSFKDAHLQDPNLPSFSSSLPTKPPKSKFHFTHYFFSKSLIIILVLLVFSFFPSQAPEFFKKTTIVTKLWELFYLLIIGIAVCYGLFSRKLDRVHSSDELTHFDDNNGAKETYLSGISHISSIFEDGIQSSYGFDEKDLFEECKGSRLSEFGDGFGKSDEKKLNQYFLGESMVVINDENYVLEQLNKPKTIKQNKPLCLPMRSLGSKSLDSAAGKSSNGGGSNSVVNDSSVGRNGIKNRKFRGLVPIKLEEKFKETDSDSDSTTPLNWRSKSMRLEKREDSCTTEANESSNFRPLPVGVLDFEGLRSKSMRFSMPSQIKKSSEKEESKGMETNHVHRQPYMNGETSFAESKPREFSIGTSSEKNNNLSSKEILKDFGNHESSKEILKGYGNHGSFKEIAKDFINHESSKEILKDFGNHGSFKEIAKDFGNHGSSKEILKDFGKIKGGTVDSNNKALVIMSNDQRSCIGSLMNLETYEYALGKEEKADSSNLRPKAAIVANTYKRGKSVRTNRPKEQVVEAKVKIFPNQTEDFKAEKGSKLGTNVNLDDTEPHSGEVDRKAEEFIAKFREQIRLQQAASARRLNL</sequence>
<comment type="caution">
    <text evidence="1">The sequence shown here is derived from an EMBL/GenBank/DDBJ whole genome shotgun (WGS) entry which is preliminary data.</text>
</comment>
<keyword evidence="2" id="KW-1185">Reference proteome</keyword>
<reference evidence="1 2" key="2">
    <citation type="journal article" date="2022" name="Mol. Ecol. Resour.">
        <title>The genomes of chicory, endive, great burdock and yacon provide insights into Asteraceae paleo-polyploidization history and plant inulin production.</title>
        <authorList>
            <person name="Fan W."/>
            <person name="Wang S."/>
            <person name="Wang H."/>
            <person name="Wang A."/>
            <person name="Jiang F."/>
            <person name="Liu H."/>
            <person name="Zhao H."/>
            <person name="Xu D."/>
            <person name="Zhang Y."/>
        </authorList>
    </citation>
    <scope>NUCLEOTIDE SEQUENCE [LARGE SCALE GENOMIC DNA]</scope>
    <source>
        <strain evidence="2">cv. Niubang</strain>
    </source>
</reference>
<name>A0ACB8Y985_ARCLA</name>
<reference evidence="2" key="1">
    <citation type="journal article" date="2022" name="Mol. Ecol. Resour.">
        <title>The genomes of chicory, endive, great burdock and yacon provide insights into Asteraceae palaeo-polyploidization history and plant inulin production.</title>
        <authorList>
            <person name="Fan W."/>
            <person name="Wang S."/>
            <person name="Wang H."/>
            <person name="Wang A."/>
            <person name="Jiang F."/>
            <person name="Liu H."/>
            <person name="Zhao H."/>
            <person name="Xu D."/>
            <person name="Zhang Y."/>
        </authorList>
    </citation>
    <scope>NUCLEOTIDE SEQUENCE [LARGE SCALE GENOMIC DNA]</scope>
    <source>
        <strain evidence="2">cv. Niubang</strain>
    </source>
</reference>
<accession>A0ACB8Y985</accession>
<proteinExistence type="predicted"/>
<dbReference type="EMBL" id="CM042059">
    <property type="protein sequence ID" value="KAI3681411.1"/>
    <property type="molecule type" value="Genomic_DNA"/>
</dbReference>
<evidence type="ECO:0000313" key="1">
    <source>
        <dbReference type="EMBL" id="KAI3681411.1"/>
    </source>
</evidence>
<organism evidence="1 2">
    <name type="scientific">Arctium lappa</name>
    <name type="common">Greater burdock</name>
    <name type="synonym">Lappa major</name>
    <dbReference type="NCBI Taxonomy" id="4217"/>
    <lineage>
        <taxon>Eukaryota</taxon>
        <taxon>Viridiplantae</taxon>
        <taxon>Streptophyta</taxon>
        <taxon>Embryophyta</taxon>
        <taxon>Tracheophyta</taxon>
        <taxon>Spermatophyta</taxon>
        <taxon>Magnoliopsida</taxon>
        <taxon>eudicotyledons</taxon>
        <taxon>Gunneridae</taxon>
        <taxon>Pentapetalae</taxon>
        <taxon>asterids</taxon>
        <taxon>campanulids</taxon>
        <taxon>Asterales</taxon>
        <taxon>Asteraceae</taxon>
        <taxon>Carduoideae</taxon>
        <taxon>Cardueae</taxon>
        <taxon>Arctiinae</taxon>
        <taxon>Arctium</taxon>
    </lineage>
</organism>
<dbReference type="Proteomes" id="UP001055879">
    <property type="component" value="Linkage Group LG13"/>
</dbReference>